<dbReference type="VEuPathDB" id="PlasmoDB:PVBDA_0900460"/>
<dbReference type="Proteomes" id="UP000515697">
    <property type="component" value="Chromosome PVSEL_09"/>
</dbReference>
<evidence type="ECO:0000256" key="2">
    <source>
        <dbReference type="SAM" id="Phobius"/>
    </source>
</evidence>
<feature type="transmembrane region" description="Helical" evidence="2">
    <location>
        <begin position="674"/>
        <end position="695"/>
    </location>
</feature>
<protein>
    <submittedName>
        <fullName evidence="4">Uncharacterized protein</fullName>
    </submittedName>
</protein>
<evidence type="ECO:0000256" key="3">
    <source>
        <dbReference type="SAM" id="SignalP"/>
    </source>
</evidence>
<dbReference type="VEuPathDB" id="PlasmoDB:PVLDE_0900440"/>
<evidence type="ECO:0000313" key="5">
    <source>
        <dbReference type="Proteomes" id="UP000515697"/>
    </source>
</evidence>
<evidence type="ECO:0000256" key="1">
    <source>
        <dbReference type="SAM" id="MobiDB-lite"/>
    </source>
</evidence>
<dbReference type="EMBL" id="LR865430">
    <property type="protein sequence ID" value="CAD2103433.1"/>
    <property type="molecule type" value="Genomic_DNA"/>
</dbReference>
<dbReference type="VEuPathDB" id="PlasmoDB:PVVCY_0900470"/>
<keyword evidence="2" id="KW-0472">Membrane</keyword>
<keyword evidence="2" id="KW-1133">Transmembrane helix</keyword>
<feature type="chain" id="PRO_5028338643" evidence="3">
    <location>
        <begin position="25"/>
        <end position="723"/>
    </location>
</feature>
<name>A0A6V7SUW1_PLAVN</name>
<feature type="region of interest" description="Disordered" evidence="1">
    <location>
        <begin position="160"/>
        <end position="199"/>
    </location>
</feature>
<keyword evidence="3" id="KW-0732">Signal</keyword>
<dbReference type="VEuPathDB" id="PlasmoDB:PVPCR_0900420"/>
<organism evidence="4 5">
    <name type="scientific">Plasmodium vinckei</name>
    <dbReference type="NCBI Taxonomy" id="5860"/>
    <lineage>
        <taxon>Eukaryota</taxon>
        <taxon>Sar</taxon>
        <taxon>Alveolata</taxon>
        <taxon>Apicomplexa</taxon>
        <taxon>Aconoidasida</taxon>
        <taxon>Haemosporida</taxon>
        <taxon>Plasmodiidae</taxon>
        <taxon>Plasmodium</taxon>
        <taxon>Plasmodium (Vinckeia)</taxon>
    </lineage>
</organism>
<keyword evidence="2" id="KW-0812">Transmembrane</keyword>
<gene>
    <name evidence="4" type="ORF">PVSEL_0900410</name>
</gene>
<reference evidence="4 5" key="1">
    <citation type="submission" date="2020-08" db="EMBL/GenBank/DDBJ databases">
        <authorList>
            <person name="Ramaprasad A."/>
        </authorList>
    </citation>
    <scope>NUCLEOTIDE SEQUENCE [LARGE SCALE GENOMIC DNA]</scope>
</reference>
<proteinExistence type="predicted"/>
<feature type="compositionally biased region" description="Acidic residues" evidence="1">
    <location>
        <begin position="175"/>
        <end position="191"/>
    </location>
</feature>
<feature type="signal peptide" evidence="3">
    <location>
        <begin position="1"/>
        <end position="24"/>
    </location>
</feature>
<dbReference type="VEuPathDB" id="PlasmoDB:PVSEL_0900410"/>
<dbReference type="AlphaFoldDB" id="A0A6V7SUW1"/>
<sequence length="723" mass="84034">MMKNLINISAFIAIFLPNVIYSNGESNKIATVVYDTDIPQKNDETFQYIYIDKNYYSPEISSSEIGNIDIDDDNEIYFYKSYTNIISYFKFRPPTNIKFDFKYDGGDLVILKNSKKGIICKIPDIFYSETGLNIFMSSKSSNSQKNIKYEQFTVKALPDWGDGTSLENDNKNPDSDDDEYQDDDDTEDEDNDHTNSPVERSAICEIESDKFLSHKLLCYPSMHQNNEIKMSFIKNSEFNKLLEIGNKYITKSNYALLETITTHLKNASRINVDIKNISYYIFMKTISCNLKNALMLSMGIENNKDGDDKKNKFGIPNISDIFNMGNMGNLGNLGDNNPIDQSMIKKNINDLTDEEINHQNKFLKENEAFKQQGNNDFLIWKHTNENLLKENYAECNRLLISEGELYNCFNNLENVYEIKVSKENIMDKLKKKKIKYISSINNYTAYYYDNINYLVILKNYKLYTFFKLDHVLDFVIFSGTINNINFYYISNKDSDKILNVYRCLVSNIVKCTLISTIPNEDKDDDYESNIYLSTSQNRDAKAVYVSTRNKVWAIKVDNEALYGDSSNYVYVRKVLDSIDNPNEGYFGNINCYNIKIKQYASLFTQFYNIKRYNKETVGCSYLKYFNDHENILLVSFAENINFIQRTYHIVRNKNYILSTGETILDIKVSGINDLFIMIGILICLIGILCYAYRYFFPKRSKIHSMEHEFFSNSKNSCPSTVGE</sequence>
<evidence type="ECO:0000313" key="4">
    <source>
        <dbReference type="EMBL" id="CAD2103433.1"/>
    </source>
</evidence>
<accession>A0A6V7SUW1</accession>